<dbReference type="PANTHER" id="PTHR46599">
    <property type="entry name" value="PIGGYBAC TRANSPOSABLE ELEMENT-DERIVED PROTEIN 4"/>
    <property type="match status" value="1"/>
</dbReference>
<organism evidence="2 3">
    <name type="scientific">Rhamnusium bicolor</name>
    <dbReference type="NCBI Taxonomy" id="1586634"/>
    <lineage>
        <taxon>Eukaryota</taxon>
        <taxon>Metazoa</taxon>
        <taxon>Ecdysozoa</taxon>
        <taxon>Arthropoda</taxon>
        <taxon>Hexapoda</taxon>
        <taxon>Insecta</taxon>
        <taxon>Pterygota</taxon>
        <taxon>Neoptera</taxon>
        <taxon>Endopterygota</taxon>
        <taxon>Coleoptera</taxon>
        <taxon>Polyphaga</taxon>
        <taxon>Cucujiformia</taxon>
        <taxon>Chrysomeloidea</taxon>
        <taxon>Cerambycidae</taxon>
        <taxon>Lepturinae</taxon>
        <taxon>Rhagiini</taxon>
        <taxon>Rhamnusium</taxon>
    </lineage>
</organism>
<reference evidence="2" key="1">
    <citation type="journal article" date="2023" name="Insect Mol. Biol.">
        <title>Genome sequencing provides insights into the evolution of gene families encoding plant cell wall-degrading enzymes in longhorned beetles.</title>
        <authorList>
            <person name="Shin N.R."/>
            <person name="Okamura Y."/>
            <person name="Kirsch R."/>
            <person name="Pauchet Y."/>
        </authorList>
    </citation>
    <scope>NUCLEOTIDE SEQUENCE</scope>
    <source>
        <strain evidence="2">RBIC_L_NR</strain>
    </source>
</reference>
<dbReference type="PANTHER" id="PTHR46599:SF3">
    <property type="entry name" value="PIGGYBAC TRANSPOSABLE ELEMENT-DERIVED PROTEIN 4"/>
    <property type="match status" value="1"/>
</dbReference>
<feature type="domain" description="PiggyBac transposable element-derived protein" evidence="1">
    <location>
        <begin position="1"/>
        <end position="73"/>
    </location>
</feature>
<proteinExistence type="predicted"/>
<accession>A0AAV8WME6</accession>
<dbReference type="InterPro" id="IPR029526">
    <property type="entry name" value="PGBD"/>
</dbReference>
<evidence type="ECO:0000313" key="2">
    <source>
        <dbReference type="EMBL" id="KAJ8927297.1"/>
    </source>
</evidence>
<protein>
    <recommendedName>
        <fullName evidence="1">PiggyBac transposable element-derived protein domain-containing protein</fullName>
    </recommendedName>
</protein>
<sequence>MKRGDCDWRISKDGLLYLKWNDNRPVLFLTNFHNPNDLQVVSRKRKDGTSENVSCLKLVKDYNHHMGYVDKLDM</sequence>
<dbReference type="EMBL" id="JANEYF010005694">
    <property type="protein sequence ID" value="KAJ8927297.1"/>
    <property type="molecule type" value="Genomic_DNA"/>
</dbReference>
<gene>
    <name evidence="2" type="ORF">NQ314_020246</name>
</gene>
<evidence type="ECO:0000313" key="3">
    <source>
        <dbReference type="Proteomes" id="UP001162156"/>
    </source>
</evidence>
<comment type="caution">
    <text evidence="2">The sequence shown here is derived from an EMBL/GenBank/DDBJ whole genome shotgun (WGS) entry which is preliminary data.</text>
</comment>
<dbReference type="AlphaFoldDB" id="A0AAV8WME6"/>
<evidence type="ECO:0000259" key="1">
    <source>
        <dbReference type="Pfam" id="PF13843"/>
    </source>
</evidence>
<name>A0AAV8WME6_9CUCU</name>
<dbReference type="Proteomes" id="UP001162156">
    <property type="component" value="Unassembled WGS sequence"/>
</dbReference>
<keyword evidence="3" id="KW-1185">Reference proteome</keyword>
<dbReference type="Pfam" id="PF13843">
    <property type="entry name" value="DDE_Tnp_1_7"/>
    <property type="match status" value="1"/>
</dbReference>